<keyword evidence="3 4" id="KW-0975">Bacterial flagellum</keyword>
<keyword evidence="8" id="KW-0969">Cilium</keyword>
<dbReference type="Pfam" id="PF00669">
    <property type="entry name" value="Flagellin_N"/>
    <property type="match status" value="1"/>
</dbReference>
<comment type="caution">
    <text evidence="8">The sequence shown here is derived from an EMBL/GenBank/DDBJ whole genome shotgun (WGS) entry which is preliminary data.</text>
</comment>
<feature type="region of interest" description="Disordered" evidence="5">
    <location>
        <begin position="1"/>
        <end position="31"/>
    </location>
</feature>
<evidence type="ECO:0000256" key="4">
    <source>
        <dbReference type="RuleBase" id="RU362073"/>
    </source>
</evidence>
<dbReference type="Gene3D" id="6.10.10.10">
    <property type="entry name" value="Flagellar export chaperone, C-terminal domain"/>
    <property type="match status" value="1"/>
</dbReference>
<dbReference type="InterPro" id="IPR001492">
    <property type="entry name" value="Flagellin"/>
</dbReference>
<name>A0ABW4B3J4_9GAMM</name>
<dbReference type="RefSeq" id="WP_377368026.1">
    <property type="nucleotide sequence ID" value="NZ_JBHTMN010000013.1"/>
</dbReference>
<dbReference type="InterPro" id="IPR046358">
    <property type="entry name" value="Flagellin_C"/>
</dbReference>
<keyword evidence="8" id="KW-0282">Flagellum</keyword>
<keyword evidence="2 4" id="KW-0964">Secreted</keyword>
<dbReference type="InterPro" id="IPR042187">
    <property type="entry name" value="Flagellin_C_sub2"/>
</dbReference>
<dbReference type="InterPro" id="IPR001029">
    <property type="entry name" value="Flagellin_N"/>
</dbReference>
<dbReference type="Gene3D" id="1.20.1330.10">
    <property type="entry name" value="f41 fragment of flagellin, N-terminal domain"/>
    <property type="match status" value="1"/>
</dbReference>
<accession>A0ABW4B3J4</accession>
<dbReference type="PANTHER" id="PTHR42792:SF2">
    <property type="entry name" value="FLAGELLIN"/>
    <property type="match status" value="1"/>
</dbReference>
<evidence type="ECO:0000256" key="3">
    <source>
        <dbReference type="ARBA" id="ARBA00023143"/>
    </source>
</evidence>
<dbReference type="EMBL" id="JBHTMN010000013">
    <property type="protein sequence ID" value="MFD1384108.1"/>
    <property type="molecule type" value="Genomic_DNA"/>
</dbReference>
<protein>
    <recommendedName>
        <fullName evidence="4">Flagellin</fullName>
    </recommendedName>
</protein>
<dbReference type="Proteomes" id="UP001597059">
    <property type="component" value="Unassembled WGS sequence"/>
</dbReference>
<keyword evidence="8" id="KW-0966">Cell projection</keyword>
<comment type="similarity">
    <text evidence="1 4">Belongs to the bacterial flagellin family.</text>
</comment>
<comment type="function">
    <text evidence="4">Flagellin is the subunit protein which polymerizes to form the filaments of bacterial flagella.</text>
</comment>
<evidence type="ECO:0000256" key="1">
    <source>
        <dbReference type="ARBA" id="ARBA00005709"/>
    </source>
</evidence>
<dbReference type="SUPFAM" id="SSF64518">
    <property type="entry name" value="Phase 1 flagellin"/>
    <property type="match status" value="1"/>
</dbReference>
<proteinExistence type="inferred from homology"/>
<evidence type="ECO:0000259" key="6">
    <source>
        <dbReference type="Pfam" id="PF00669"/>
    </source>
</evidence>
<dbReference type="PRINTS" id="PR00207">
    <property type="entry name" value="FLAGELLIN"/>
</dbReference>
<reference evidence="9" key="1">
    <citation type="journal article" date="2019" name="Int. J. Syst. Evol. Microbiol.">
        <title>The Global Catalogue of Microorganisms (GCM) 10K type strain sequencing project: providing services to taxonomists for standard genome sequencing and annotation.</title>
        <authorList>
            <consortium name="The Broad Institute Genomics Platform"/>
            <consortium name="The Broad Institute Genome Sequencing Center for Infectious Disease"/>
            <person name="Wu L."/>
            <person name="Ma J."/>
        </authorList>
    </citation>
    <scope>NUCLEOTIDE SEQUENCE [LARGE SCALE GENOMIC DNA]</scope>
    <source>
        <strain evidence="9">JCM 30774</strain>
    </source>
</reference>
<feature type="compositionally biased region" description="Polar residues" evidence="5">
    <location>
        <begin position="1"/>
        <end position="12"/>
    </location>
</feature>
<evidence type="ECO:0000256" key="5">
    <source>
        <dbReference type="SAM" id="MobiDB-lite"/>
    </source>
</evidence>
<evidence type="ECO:0000313" key="8">
    <source>
        <dbReference type="EMBL" id="MFD1384108.1"/>
    </source>
</evidence>
<feature type="domain" description="Flagellin N-terminal" evidence="6">
    <location>
        <begin position="15"/>
        <end position="134"/>
    </location>
</feature>
<keyword evidence="9" id="KW-1185">Reference proteome</keyword>
<dbReference type="Pfam" id="PF00700">
    <property type="entry name" value="Flagellin_C"/>
    <property type="match status" value="1"/>
</dbReference>
<sequence length="268" mass="27483">MSISINGSNYVNSSATQSSASSQDSLSSGKRINSAADDAAGLQISNRLTSQIDGNGQAIANSITGVSVTQIAQGSLESITNDLNSLRELAIQAGNGAYSAADRDALQDQANQLLENIQSTLGSTTFGGQELLTQDGAIDFQVGADANNTLGVRTADLNDTFTSAGLTSFDITDVSSLDDAIAAVDQSIESIGALNAEYGATQNAFSARVDNLLNGQVNESSARSRIEDADIAGVVSSQVVTDILERSSIAVQAQANADANRALNLLGS</sequence>
<feature type="compositionally biased region" description="Low complexity" evidence="5">
    <location>
        <begin position="13"/>
        <end position="28"/>
    </location>
</feature>
<comment type="subcellular location">
    <subcellularLocation>
        <location evidence="4">Secreted</location>
    </subcellularLocation>
    <subcellularLocation>
        <location evidence="4">Bacterial flagellum</location>
    </subcellularLocation>
</comment>
<evidence type="ECO:0000313" key="9">
    <source>
        <dbReference type="Proteomes" id="UP001597059"/>
    </source>
</evidence>
<gene>
    <name evidence="8" type="ORF">ACFQ45_12060</name>
</gene>
<dbReference type="PANTHER" id="PTHR42792">
    <property type="entry name" value="FLAGELLIN"/>
    <property type="match status" value="1"/>
</dbReference>
<evidence type="ECO:0000259" key="7">
    <source>
        <dbReference type="Pfam" id="PF00700"/>
    </source>
</evidence>
<organism evidence="8 9">
    <name type="scientific">Rhodanobacter aciditrophus</name>
    <dbReference type="NCBI Taxonomy" id="1623218"/>
    <lineage>
        <taxon>Bacteria</taxon>
        <taxon>Pseudomonadati</taxon>
        <taxon>Pseudomonadota</taxon>
        <taxon>Gammaproteobacteria</taxon>
        <taxon>Lysobacterales</taxon>
        <taxon>Rhodanobacteraceae</taxon>
        <taxon>Rhodanobacter</taxon>
    </lineage>
</organism>
<feature type="domain" description="Flagellin C-terminal" evidence="7">
    <location>
        <begin position="181"/>
        <end position="266"/>
    </location>
</feature>
<evidence type="ECO:0000256" key="2">
    <source>
        <dbReference type="ARBA" id="ARBA00022525"/>
    </source>
</evidence>